<sequence length="50" mass="5402">MEENVGNLGDLGDHNMEDLNRTDHHLSQGELLGNSNVGTSSGPAQKKQKQ</sequence>
<evidence type="ECO:0000256" key="1">
    <source>
        <dbReference type="SAM" id="MobiDB-lite"/>
    </source>
</evidence>
<proteinExistence type="predicted"/>
<name>A0AAV1RXB2_9ROSI</name>
<feature type="compositionally biased region" description="Polar residues" evidence="1">
    <location>
        <begin position="33"/>
        <end position="43"/>
    </location>
</feature>
<dbReference type="Proteomes" id="UP001314170">
    <property type="component" value="Unassembled WGS sequence"/>
</dbReference>
<evidence type="ECO:0000313" key="3">
    <source>
        <dbReference type="Proteomes" id="UP001314170"/>
    </source>
</evidence>
<comment type="caution">
    <text evidence="2">The sequence shown here is derived from an EMBL/GenBank/DDBJ whole genome shotgun (WGS) entry which is preliminary data.</text>
</comment>
<evidence type="ECO:0000313" key="2">
    <source>
        <dbReference type="EMBL" id="CAK7341673.1"/>
    </source>
</evidence>
<gene>
    <name evidence="2" type="ORF">DCAF_LOCUS16402</name>
</gene>
<accession>A0AAV1RXB2</accession>
<protein>
    <submittedName>
        <fullName evidence="2">Uncharacterized protein</fullName>
    </submittedName>
</protein>
<reference evidence="2 3" key="1">
    <citation type="submission" date="2024-01" db="EMBL/GenBank/DDBJ databases">
        <authorList>
            <person name="Waweru B."/>
        </authorList>
    </citation>
    <scope>NUCLEOTIDE SEQUENCE [LARGE SCALE GENOMIC DNA]</scope>
</reference>
<feature type="compositionally biased region" description="Basic and acidic residues" evidence="1">
    <location>
        <begin position="11"/>
        <end position="27"/>
    </location>
</feature>
<keyword evidence="3" id="KW-1185">Reference proteome</keyword>
<organism evidence="2 3">
    <name type="scientific">Dovyalis caffra</name>
    <dbReference type="NCBI Taxonomy" id="77055"/>
    <lineage>
        <taxon>Eukaryota</taxon>
        <taxon>Viridiplantae</taxon>
        <taxon>Streptophyta</taxon>
        <taxon>Embryophyta</taxon>
        <taxon>Tracheophyta</taxon>
        <taxon>Spermatophyta</taxon>
        <taxon>Magnoliopsida</taxon>
        <taxon>eudicotyledons</taxon>
        <taxon>Gunneridae</taxon>
        <taxon>Pentapetalae</taxon>
        <taxon>rosids</taxon>
        <taxon>fabids</taxon>
        <taxon>Malpighiales</taxon>
        <taxon>Salicaceae</taxon>
        <taxon>Flacourtieae</taxon>
        <taxon>Dovyalis</taxon>
    </lineage>
</organism>
<dbReference type="AlphaFoldDB" id="A0AAV1RXB2"/>
<feature type="region of interest" description="Disordered" evidence="1">
    <location>
        <begin position="1"/>
        <end position="50"/>
    </location>
</feature>
<dbReference type="EMBL" id="CAWUPB010001160">
    <property type="protein sequence ID" value="CAK7341673.1"/>
    <property type="molecule type" value="Genomic_DNA"/>
</dbReference>